<reference evidence="1 2" key="1">
    <citation type="submission" date="2018-09" db="EMBL/GenBank/DDBJ databases">
        <authorList>
            <person name="Postec A."/>
        </authorList>
    </citation>
    <scope>NUCLEOTIDE SEQUENCE [LARGE SCALE GENOMIC DNA]</scope>
    <source>
        <strain evidence="1">70B-A</strain>
    </source>
</reference>
<protein>
    <submittedName>
        <fullName evidence="1">Uncharacterized protein</fullName>
    </submittedName>
</protein>
<dbReference type="KEGG" id="cbar:PATL70BA_0564"/>
<evidence type="ECO:0000313" key="2">
    <source>
        <dbReference type="Proteomes" id="UP000279029"/>
    </source>
</evidence>
<gene>
    <name evidence="1" type="ORF">PATL70BA_0564</name>
</gene>
<organism evidence="1 2">
    <name type="scientific">Petrocella atlantisensis</name>
    <dbReference type="NCBI Taxonomy" id="2173034"/>
    <lineage>
        <taxon>Bacteria</taxon>
        <taxon>Bacillati</taxon>
        <taxon>Bacillota</taxon>
        <taxon>Clostridia</taxon>
        <taxon>Lachnospirales</taxon>
        <taxon>Vallitaleaceae</taxon>
        <taxon>Petrocella</taxon>
    </lineage>
</organism>
<accession>A0A3P7P886</accession>
<dbReference type="AlphaFoldDB" id="A0A3P7P886"/>
<keyword evidence="2" id="KW-1185">Reference proteome</keyword>
<dbReference type="Proteomes" id="UP000279029">
    <property type="component" value="Chromosome"/>
</dbReference>
<evidence type="ECO:0000313" key="1">
    <source>
        <dbReference type="EMBL" id="VDN46423.1"/>
    </source>
</evidence>
<dbReference type="EMBL" id="LR130778">
    <property type="protein sequence ID" value="VDN46423.1"/>
    <property type="molecule type" value="Genomic_DNA"/>
</dbReference>
<name>A0A3P7P886_9FIRM</name>
<sequence length="37" mass="4559">MVLVIFSEIFDFFIDKMVKFYYNSIRFMSKNLTTIEK</sequence>
<proteinExistence type="predicted"/>